<dbReference type="OrthoDB" id="3902588at2759"/>
<dbReference type="Proteomes" id="UP000235786">
    <property type="component" value="Unassembled WGS sequence"/>
</dbReference>
<proteinExistence type="predicted"/>
<feature type="compositionally biased region" description="Polar residues" evidence="1">
    <location>
        <begin position="72"/>
        <end position="81"/>
    </location>
</feature>
<reference evidence="2 3" key="1">
    <citation type="submission" date="2016-04" db="EMBL/GenBank/DDBJ databases">
        <title>A degradative enzymes factory behind the ericoid mycorrhizal symbiosis.</title>
        <authorList>
            <consortium name="DOE Joint Genome Institute"/>
            <person name="Martino E."/>
            <person name="Morin E."/>
            <person name="Grelet G."/>
            <person name="Kuo A."/>
            <person name="Kohler A."/>
            <person name="Daghino S."/>
            <person name="Barry K."/>
            <person name="Choi C."/>
            <person name="Cichocki N."/>
            <person name="Clum A."/>
            <person name="Copeland A."/>
            <person name="Hainaut M."/>
            <person name="Haridas S."/>
            <person name="Labutti K."/>
            <person name="Lindquist E."/>
            <person name="Lipzen A."/>
            <person name="Khouja H.-R."/>
            <person name="Murat C."/>
            <person name="Ohm R."/>
            <person name="Olson A."/>
            <person name="Spatafora J."/>
            <person name="Veneault-Fourrey C."/>
            <person name="Henrissat B."/>
            <person name="Grigoriev I."/>
            <person name="Martin F."/>
            <person name="Perotto S."/>
        </authorList>
    </citation>
    <scope>NUCLEOTIDE SEQUENCE [LARGE SCALE GENOMIC DNA]</scope>
    <source>
        <strain evidence="2 3">F</strain>
    </source>
</reference>
<keyword evidence="3" id="KW-1185">Reference proteome</keyword>
<evidence type="ECO:0000313" key="2">
    <source>
        <dbReference type="EMBL" id="PMD37204.1"/>
    </source>
</evidence>
<feature type="compositionally biased region" description="Polar residues" evidence="1">
    <location>
        <begin position="135"/>
        <end position="153"/>
    </location>
</feature>
<feature type="compositionally biased region" description="Polar residues" evidence="1">
    <location>
        <begin position="91"/>
        <end position="104"/>
    </location>
</feature>
<dbReference type="EMBL" id="KZ613949">
    <property type="protein sequence ID" value="PMD37204.1"/>
    <property type="molecule type" value="Genomic_DNA"/>
</dbReference>
<name>A0A2J6RFB1_HYAVF</name>
<feature type="compositionally biased region" description="Low complexity" evidence="1">
    <location>
        <begin position="105"/>
        <end position="123"/>
    </location>
</feature>
<evidence type="ECO:0000313" key="3">
    <source>
        <dbReference type="Proteomes" id="UP000235786"/>
    </source>
</evidence>
<dbReference type="AlphaFoldDB" id="A0A2J6RFB1"/>
<gene>
    <name evidence="2" type="ORF">L207DRAFT_72046</name>
</gene>
<accession>A0A2J6RFB1</accession>
<evidence type="ECO:0000256" key="1">
    <source>
        <dbReference type="SAM" id="MobiDB-lite"/>
    </source>
</evidence>
<sequence length="335" mass="36201">MFEVSWADPEKETVGERRSRKQNQQRSACASRDGPSVPSRGQTSRDGSSKPPEMKGFGRSWKEPTPRKVKGKQTNSSSSTLRLDGPKVSRRQANYAASSDSSFQETPRTSTTTTRTPDTEFFSDSYHSDHEHCRLSSQSEVSDSGTNSTCSLNSESINSSAKLVQHLSPTSFVTQKTEITVTPRELIKDSEQVAIMVHISASGSVHVNDNHDSTGRRPSTSQPAVLEFHHSTSRSPSPSPSNSSSDDLSLPFLHPSLPLPIQKPGLKPRPTTAKTPGPSPTWQPAPWEPPEAWGCVKATETESGKGEGEGNVRLPATFMTRGLGLPFGGGGMGDE</sequence>
<feature type="compositionally biased region" description="Gly residues" evidence="1">
    <location>
        <begin position="325"/>
        <end position="335"/>
    </location>
</feature>
<feature type="region of interest" description="Disordered" evidence="1">
    <location>
        <begin position="227"/>
        <end position="335"/>
    </location>
</feature>
<feature type="compositionally biased region" description="Basic and acidic residues" evidence="1">
    <location>
        <begin position="299"/>
        <end position="310"/>
    </location>
</feature>
<feature type="compositionally biased region" description="Low complexity" evidence="1">
    <location>
        <begin position="233"/>
        <end position="260"/>
    </location>
</feature>
<protein>
    <submittedName>
        <fullName evidence="2">Uncharacterized protein</fullName>
    </submittedName>
</protein>
<feature type="region of interest" description="Disordered" evidence="1">
    <location>
        <begin position="1"/>
        <end position="153"/>
    </location>
</feature>
<feature type="compositionally biased region" description="Basic and acidic residues" evidence="1">
    <location>
        <begin position="8"/>
        <end position="17"/>
    </location>
</feature>
<organism evidence="2 3">
    <name type="scientific">Hyaloscypha variabilis (strain UAMH 11265 / GT02V1 / F)</name>
    <name type="common">Meliniomyces variabilis</name>
    <dbReference type="NCBI Taxonomy" id="1149755"/>
    <lineage>
        <taxon>Eukaryota</taxon>
        <taxon>Fungi</taxon>
        <taxon>Dikarya</taxon>
        <taxon>Ascomycota</taxon>
        <taxon>Pezizomycotina</taxon>
        <taxon>Leotiomycetes</taxon>
        <taxon>Helotiales</taxon>
        <taxon>Hyaloscyphaceae</taxon>
        <taxon>Hyaloscypha</taxon>
        <taxon>Hyaloscypha variabilis</taxon>
    </lineage>
</organism>
<feature type="compositionally biased region" description="Pro residues" evidence="1">
    <location>
        <begin position="277"/>
        <end position="289"/>
    </location>
</feature>